<accession>A0AAJ7XEG8</accession>
<evidence type="ECO:0000256" key="1">
    <source>
        <dbReference type="SAM" id="MobiDB-lite"/>
    </source>
</evidence>
<dbReference type="Proteomes" id="UP001318040">
    <property type="component" value="Chromosome 53"/>
</dbReference>
<dbReference type="InterPro" id="IPR026784">
    <property type="entry name" value="Coact_PPARg"/>
</dbReference>
<proteinExistence type="predicted"/>
<dbReference type="RefSeq" id="XP_032830273.1">
    <property type="nucleotide sequence ID" value="XM_032974382.1"/>
</dbReference>
<dbReference type="GO" id="GO:0005634">
    <property type="term" value="C:nucleus"/>
    <property type="evidence" value="ECO:0007669"/>
    <property type="project" value="TreeGrafter"/>
</dbReference>
<organism evidence="2 3">
    <name type="scientific">Petromyzon marinus</name>
    <name type="common">Sea lamprey</name>
    <dbReference type="NCBI Taxonomy" id="7757"/>
    <lineage>
        <taxon>Eukaryota</taxon>
        <taxon>Metazoa</taxon>
        <taxon>Chordata</taxon>
        <taxon>Craniata</taxon>
        <taxon>Vertebrata</taxon>
        <taxon>Cyclostomata</taxon>
        <taxon>Hyperoartia</taxon>
        <taxon>Petromyzontiformes</taxon>
        <taxon>Petromyzontidae</taxon>
        <taxon>Petromyzon</taxon>
    </lineage>
</organism>
<dbReference type="KEGG" id="pmrn:116954001"/>
<feature type="region of interest" description="Disordered" evidence="1">
    <location>
        <begin position="255"/>
        <end position="298"/>
    </location>
</feature>
<evidence type="ECO:0000313" key="3">
    <source>
        <dbReference type="RefSeq" id="XP_032830273.1"/>
    </source>
</evidence>
<keyword evidence="2" id="KW-1185">Reference proteome</keyword>
<dbReference type="AlphaFoldDB" id="A0AAJ7XEG8"/>
<evidence type="ECO:0000313" key="2">
    <source>
        <dbReference type="Proteomes" id="UP001318040"/>
    </source>
</evidence>
<reference evidence="3" key="1">
    <citation type="submission" date="2025-08" db="UniProtKB">
        <authorList>
            <consortium name="RefSeq"/>
        </authorList>
    </citation>
    <scope>IDENTIFICATION</scope>
    <source>
        <tissue evidence="3">Sperm</tissue>
    </source>
</reference>
<gene>
    <name evidence="3" type="primary">LOC116954001</name>
</gene>
<protein>
    <submittedName>
        <fullName evidence="3">Constitutive coactivator of PPAR-gamma-like protein 2 isoform X1</fullName>
    </submittedName>
</protein>
<feature type="compositionally biased region" description="Pro residues" evidence="1">
    <location>
        <begin position="261"/>
        <end position="270"/>
    </location>
</feature>
<dbReference type="PANTHER" id="PTHR15976:SF16">
    <property type="entry name" value="ASTEROID DOMAIN-CONTAINING PROTEIN"/>
    <property type="match status" value="1"/>
</dbReference>
<sequence length="360" mass="38858">MGAFLACLRCDGTPGLRNQASVPPYFLLLCCVLRYMLQWPGPGELLSRSEMNAFLAQAVTLHHRSLAELRDLEVQQVSARGVALARLFMCGVEMALVANDACGRPVSLACAAPWNYFDGKLFQRKLADSAMQPLLELCDGKDELAARALEMRKCIADGLTLPLPVLSRPPATDREGVGASATFRLPAVDRETIVLPAGASWTLQPKRGVGRAREDGRAVLRRGGGRLKVAGVTVATWSGGPRVGRQEERGFPAVALASSPLPRPPPPPPTATRRSSGRSPHRGDGRKPAAVHSLGHENWPCPAWFRQGRGFKNHSPLPQSATGFRRLPTDEIGARVRNPNAAVVLAHATASGRGRHWRPL</sequence>
<dbReference type="PANTHER" id="PTHR15976">
    <property type="entry name" value="CONSTITUTIVE COACTIVATOR OF PEROXISOME PROLIFERATOR-ACTIVATED RECEPTOR GAMMA"/>
    <property type="match status" value="1"/>
</dbReference>
<name>A0AAJ7XEG8_PETMA</name>